<protein>
    <submittedName>
        <fullName evidence="2">Uncharacterized protein</fullName>
    </submittedName>
</protein>
<evidence type="ECO:0000313" key="2">
    <source>
        <dbReference type="EMBL" id="KZM19923.1"/>
    </source>
</evidence>
<evidence type="ECO:0000313" key="3">
    <source>
        <dbReference type="Proteomes" id="UP000076837"/>
    </source>
</evidence>
<proteinExistence type="inferred from homology"/>
<dbReference type="OrthoDB" id="3454835at2759"/>
<evidence type="ECO:0000256" key="1">
    <source>
        <dbReference type="ARBA" id="ARBA00005986"/>
    </source>
</evidence>
<dbReference type="InterPro" id="IPR009799">
    <property type="entry name" value="EthD_dom"/>
</dbReference>
<dbReference type="EMBL" id="JYNV01000290">
    <property type="protein sequence ID" value="KZM19923.1"/>
    <property type="molecule type" value="Genomic_DNA"/>
</dbReference>
<gene>
    <name evidence="2" type="ORF">ST47_g9051</name>
</gene>
<keyword evidence="3" id="KW-1185">Reference proteome</keyword>
<organism evidence="2 3">
    <name type="scientific">Didymella rabiei</name>
    <name type="common">Chickpea ascochyta blight fungus</name>
    <name type="synonym">Mycosphaerella rabiei</name>
    <dbReference type="NCBI Taxonomy" id="5454"/>
    <lineage>
        <taxon>Eukaryota</taxon>
        <taxon>Fungi</taxon>
        <taxon>Dikarya</taxon>
        <taxon>Ascomycota</taxon>
        <taxon>Pezizomycotina</taxon>
        <taxon>Dothideomycetes</taxon>
        <taxon>Pleosporomycetidae</taxon>
        <taxon>Pleosporales</taxon>
        <taxon>Pleosporineae</taxon>
        <taxon>Didymellaceae</taxon>
        <taxon>Ascochyta</taxon>
    </lineage>
</organism>
<accession>A0A162YAX3</accession>
<sequence length="198" mass="22601">MQLMFKTISLVALVFWFCGFVAALPPTSSYNYTFDELRPQPGSQGSFRQPYFRFKIFFRKNTSITEKFLHSHWKTVHADLTISDPDAGVRLLRYTQFHQDEEHRKMIQPLIHATHGRLAVSPYDGVAEFLTKDYGTFEKFLMQIFINPVMVADQQSFADDSTAMHVMAGYDNLIFGDAIDALNGANGILPSDPRLVHT</sequence>
<comment type="similarity">
    <text evidence="1">Belongs to the tpcK family.</text>
</comment>
<dbReference type="AlphaFoldDB" id="A0A162YAX3"/>
<dbReference type="InterPro" id="IPR011008">
    <property type="entry name" value="Dimeric_a/b-barrel"/>
</dbReference>
<name>A0A162YAX3_DIDRA</name>
<comment type="caution">
    <text evidence="2">The sequence shown here is derived from an EMBL/GenBank/DDBJ whole genome shotgun (WGS) entry which is preliminary data.</text>
</comment>
<dbReference type="SUPFAM" id="SSF54909">
    <property type="entry name" value="Dimeric alpha+beta barrel"/>
    <property type="match status" value="1"/>
</dbReference>
<reference evidence="2 3" key="1">
    <citation type="journal article" date="2016" name="Sci. Rep.">
        <title>Draft genome sequencing and secretome analysis of fungal phytopathogen Ascochyta rabiei provides insight into the necrotrophic effector repertoire.</title>
        <authorList>
            <person name="Verma S."/>
            <person name="Gazara R.K."/>
            <person name="Nizam S."/>
            <person name="Parween S."/>
            <person name="Chattopadhyay D."/>
            <person name="Verma P.K."/>
        </authorList>
    </citation>
    <scope>NUCLEOTIDE SEQUENCE [LARGE SCALE GENOMIC DNA]</scope>
    <source>
        <strain evidence="2 3">ArDII</strain>
    </source>
</reference>
<dbReference type="Proteomes" id="UP000076837">
    <property type="component" value="Unassembled WGS sequence"/>
</dbReference>
<dbReference type="GO" id="GO:0016491">
    <property type="term" value="F:oxidoreductase activity"/>
    <property type="evidence" value="ECO:0007669"/>
    <property type="project" value="InterPro"/>
</dbReference>
<dbReference type="Gene3D" id="3.30.70.100">
    <property type="match status" value="1"/>
</dbReference>
<dbReference type="Pfam" id="PF07110">
    <property type="entry name" value="EthD"/>
    <property type="match status" value="1"/>
</dbReference>